<dbReference type="InterPro" id="IPR020046">
    <property type="entry name" value="5-3_exonucl_a-hlix_arch_N"/>
</dbReference>
<comment type="similarity">
    <text evidence="1 17">Belongs to the DNA polymerase type-A family.</text>
</comment>
<dbReference type="CDD" id="cd08637">
    <property type="entry name" value="DNA_pol_A_pol_I_C"/>
    <property type="match status" value="1"/>
</dbReference>
<dbReference type="GO" id="GO:0003887">
    <property type="term" value="F:DNA-directed DNA polymerase activity"/>
    <property type="evidence" value="ECO:0007669"/>
    <property type="project" value="UniProtKB-UniRule"/>
</dbReference>
<dbReference type="InterPro" id="IPR043502">
    <property type="entry name" value="DNA/RNA_pol_sf"/>
</dbReference>
<dbReference type="NCBIfam" id="TIGR00593">
    <property type="entry name" value="pola"/>
    <property type="match status" value="1"/>
</dbReference>
<dbReference type="CDD" id="cd06140">
    <property type="entry name" value="DNA_polA_I_Bacillus_like_exo"/>
    <property type="match status" value="1"/>
</dbReference>
<feature type="domain" description="5'-3' exonuclease" evidence="19">
    <location>
        <begin position="5"/>
        <end position="268"/>
    </location>
</feature>
<dbReference type="Gene3D" id="3.30.420.10">
    <property type="entry name" value="Ribonuclease H-like superfamily/Ribonuclease H"/>
    <property type="match status" value="1"/>
</dbReference>
<name>A0A0R2CDD7_9LACO</name>
<dbReference type="SUPFAM" id="SSF47807">
    <property type="entry name" value="5' to 3' exonuclease, C-terminal subdomain"/>
    <property type="match status" value="1"/>
</dbReference>
<dbReference type="GO" id="GO:0006302">
    <property type="term" value="P:double-strand break repair"/>
    <property type="evidence" value="ECO:0007669"/>
    <property type="project" value="TreeGrafter"/>
</dbReference>
<dbReference type="Pfam" id="PF22619">
    <property type="entry name" value="DNA_polI_exo1"/>
    <property type="match status" value="1"/>
</dbReference>
<keyword evidence="9 17" id="KW-0227">DNA damage</keyword>
<keyword evidence="6 17" id="KW-0548">Nucleotidyltransferase</keyword>
<dbReference type="SMART" id="SM00474">
    <property type="entry name" value="35EXOc"/>
    <property type="match status" value="1"/>
</dbReference>
<dbReference type="SMART" id="SM00482">
    <property type="entry name" value="POLAc"/>
    <property type="match status" value="1"/>
</dbReference>
<keyword evidence="8" id="KW-0540">Nuclease</keyword>
<dbReference type="GO" id="GO:0006261">
    <property type="term" value="P:DNA-templated DNA replication"/>
    <property type="evidence" value="ECO:0007669"/>
    <property type="project" value="UniProtKB-UniRule"/>
</dbReference>
<evidence type="ECO:0000256" key="4">
    <source>
        <dbReference type="ARBA" id="ARBA00020311"/>
    </source>
</evidence>
<dbReference type="Gene3D" id="1.10.150.20">
    <property type="entry name" value="5' to 3' exonuclease, C-terminal subdomain"/>
    <property type="match status" value="2"/>
</dbReference>
<dbReference type="InterPro" id="IPR019760">
    <property type="entry name" value="DNA-dir_DNA_pol_A_CS"/>
</dbReference>
<dbReference type="EMBL" id="AYYX01000001">
    <property type="protein sequence ID" value="KRM89773.1"/>
    <property type="molecule type" value="Genomic_DNA"/>
</dbReference>
<dbReference type="CDD" id="cd09859">
    <property type="entry name" value="PIN_53EXO"/>
    <property type="match status" value="1"/>
</dbReference>
<evidence type="ECO:0000256" key="10">
    <source>
        <dbReference type="ARBA" id="ARBA00022801"/>
    </source>
</evidence>
<dbReference type="PATRIC" id="fig|1133569.4.peg.69"/>
<dbReference type="PANTHER" id="PTHR10133:SF27">
    <property type="entry name" value="DNA POLYMERASE NU"/>
    <property type="match status" value="1"/>
</dbReference>
<evidence type="ECO:0000256" key="8">
    <source>
        <dbReference type="ARBA" id="ARBA00022722"/>
    </source>
</evidence>
<gene>
    <name evidence="17" type="primary">polA</name>
    <name evidence="21" type="ORF">FD21_GL000068</name>
</gene>
<sequence>MKETNKLLLIDGNSVAFRAFFALHQSLERFINHDGLHTNAIYGFKKMLDNILATVQPTHVLVAFDAGKQTFRTEKFAAYKQGRAKTPSELSEQFPFLKKMLSAYGIISYELTNYEADDIIGTLAAQAELQDFQVTIVTGDRDLTQLATTKTTVAVNQKGVSEIEKYTPAHVQEKYGLAPAQIVDLKGLIGDNSDNYPGVTKIGEKTGLRLLHQFGSIEGIYQNLDQLKPSKMKENLINEESTAFLCKDLAQIRRDAPIEIKMDQLKWDGPDLKSLREFYLAMDFRSFLRQMAVDGQFQDQQVTADQEQVTYQVLEQTKLASLPVVPAQVTFYLEMSGENYHNAEFAGFAIKVDDKFYVTRQTELLKQAPLKNWLENQETSVNLFDAKRTIIGLRRLGIHLQRVAFDLLLVSYLLDTSDNSNDLGKLAQQHDYYLVASDEEVYGKGTKYAIPSKDSRLFEHLCHKVRAIAELQQPLLAKLEANQQLELYLKIERPLTFVLAEMEIAGIKVDPQKLKMISSKLIEQLSDLEKAIYNEAGEEFNINSPKQLGVILFEKLKLPVIKKTKTGYSTAVGVLEKLRGMAPIVDHILKYRQLAKLQSTYIDGLLKVISAKDQKIHTRYTQTLTATGRLSSVDPNLQNIPIRLAEGRQIRQAFVPSHAGWKIFSSDYSQIELRVLAHISHDQNMQAAFKAGADIHASTARQIFGLADDAKVTANLRRQAKAVNFGIVYGISDYGLSQNVGISRQQAKKFIERYFEVFPGVHQYMQEIVKKAHAQGYVETLFKRRRYLPEIKSKNYNLRSFAERTAMNTPIQGSAADIIKVAMIRMQQALQANHLQAKMLLQVHDELIFEAPADEIPRLEELVPGIMDSAVDLEVPLKVESAYGDTWFEAK</sequence>
<evidence type="ECO:0000256" key="2">
    <source>
        <dbReference type="ARBA" id="ARBA00011541"/>
    </source>
</evidence>
<dbReference type="InterPro" id="IPR036279">
    <property type="entry name" value="5-3_exonuclease_C_sf"/>
</dbReference>
<dbReference type="Gene3D" id="1.20.1060.10">
    <property type="entry name" value="Taq DNA Polymerase, Chain T, domain 4"/>
    <property type="match status" value="1"/>
</dbReference>
<keyword evidence="11" id="KW-0269">Exonuclease</keyword>
<dbReference type="InterPro" id="IPR008918">
    <property type="entry name" value="HhH2"/>
</dbReference>
<evidence type="ECO:0000256" key="7">
    <source>
        <dbReference type="ARBA" id="ARBA00022705"/>
    </source>
</evidence>
<keyword evidence="14 17" id="KW-0234">DNA repair</keyword>
<keyword evidence="7 17" id="KW-0235">DNA replication</keyword>
<keyword evidence="12 17" id="KW-0239">DNA-directed DNA polymerase</keyword>
<dbReference type="CDD" id="cd09898">
    <property type="entry name" value="H3TH_53EXO"/>
    <property type="match status" value="1"/>
</dbReference>
<dbReference type="Gene3D" id="3.30.70.370">
    <property type="match status" value="1"/>
</dbReference>
<evidence type="ECO:0000256" key="17">
    <source>
        <dbReference type="RuleBase" id="RU004460"/>
    </source>
</evidence>
<dbReference type="OrthoDB" id="9806424at2"/>
<feature type="domain" description="DNA-directed DNA polymerase family A palm" evidence="20">
    <location>
        <begin position="647"/>
        <end position="855"/>
    </location>
</feature>
<dbReference type="InterPro" id="IPR002421">
    <property type="entry name" value="5-3_exonuclease"/>
</dbReference>
<dbReference type="InterPro" id="IPR002298">
    <property type="entry name" value="DNA_polymerase_A"/>
</dbReference>
<accession>A0A0R2CDD7</accession>
<dbReference type="SMART" id="SM00279">
    <property type="entry name" value="HhH2"/>
    <property type="match status" value="1"/>
</dbReference>
<evidence type="ECO:0000256" key="11">
    <source>
        <dbReference type="ARBA" id="ARBA00022839"/>
    </source>
</evidence>
<dbReference type="InterPro" id="IPR012337">
    <property type="entry name" value="RNaseH-like_sf"/>
</dbReference>
<dbReference type="FunFam" id="1.20.1060.10:FF:000001">
    <property type="entry name" value="DNA polymerase I"/>
    <property type="match status" value="1"/>
</dbReference>
<dbReference type="GO" id="GO:0008409">
    <property type="term" value="F:5'-3' exonuclease activity"/>
    <property type="evidence" value="ECO:0007669"/>
    <property type="project" value="InterPro"/>
</dbReference>
<dbReference type="PRINTS" id="PR00868">
    <property type="entry name" value="DNAPOLI"/>
</dbReference>
<evidence type="ECO:0000313" key="22">
    <source>
        <dbReference type="Proteomes" id="UP000051576"/>
    </source>
</evidence>
<dbReference type="NCBIfam" id="NF004397">
    <property type="entry name" value="PRK05755.1"/>
    <property type="match status" value="1"/>
</dbReference>
<evidence type="ECO:0000256" key="1">
    <source>
        <dbReference type="ARBA" id="ARBA00007705"/>
    </source>
</evidence>
<dbReference type="EC" id="2.7.7.7" evidence="3 16"/>
<keyword evidence="10" id="KW-0378">Hydrolase</keyword>
<dbReference type="Pfam" id="PF02739">
    <property type="entry name" value="5_3_exonuc_N"/>
    <property type="match status" value="1"/>
</dbReference>
<dbReference type="InterPro" id="IPR029060">
    <property type="entry name" value="PIN-like_dom_sf"/>
</dbReference>
<dbReference type="FunFam" id="1.10.150.20:FF:000003">
    <property type="entry name" value="DNA polymerase I"/>
    <property type="match status" value="1"/>
</dbReference>
<dbReference type="GO" id="GO:0008408">
    <property type="term" value="F:3'-5' exonuclease activity"/>
    <property type="evidence" value="ECO:0007669"/>
    <property type="project" value="InterPro"/>
</dbReference>
<comment type="subunit">
    <text evidence="2 17">Single-chain monomer with multiple functions.</text>
</comment>
<comment type="catalytic activity">
    <reaction evidence="15 17">
        <text>DNA(n) + a 2'-deoxyribonucleoside 5'-triphosphate = DNA(n+1) + diphosphate</text>
        <dbReference type="Rhea" id="RHEA:22508"/>
        <dbReference type="Rhea" id="RHEA-COMP:17339"/>
        <dbReference type="Rhea" id="RHEA-COMP:17340"/>
        <dbReference type="ChEBI" id="CHEBI:33019"/>
        <dbReference type="ChEBI" id="CHEBI:61560"/>
        <dbReference type="ChEBI" id="CHEBI:173112"/>
        <dbReference type="EC" id="2.7.7.7"/>
    </reaction>
</comment>
<dbReference type="SMART" id="SM00475">
    <property type="entry name" value="53EXOc"/>
    <property type="match status" value="1"/>
</dbReference>
<reference evidence="21 22" key="1">
    <citation type="journal article" date="2015" name="Genome Announc.">
        <title>Expanding the biotechnology potential of lactobacilli through comparative genomics of 213 strains and associated genera.</title>
        <authorList>
            <person name="Sun Z."/>
            <person name="Harris H.M."/>
            <person name="McCann A."/>
            <person name="Guo C."/>
            <person name="Argimon S."/>
            <person name="Zhang W."/>
            <person name="Yang X."/>
            <person name="Jeffery I.B."/>
            <person name="Cooney J.C."/>
            <person name="Kagawa T.F."/>
            <person name="Liu W."/>
            <person name="Song Y."/>
            <person name="Salvetti E."/>
            <person name="Wrobel A."/>
            <person name="Rasinkangas P."/>
            <person name="Parkhill J."/>
            <person name="Rea M.C."/>
            <person name="O'Sullivan O."/>
            <person name="Ritari J."/>
            <person name="Douillard F.P."/>
            <person name="Paul Ross R."/>
            <person name="Yang R."/>
            <person name="Briner A.E."/>
            <person name="Felis G.E."/>
            <person name="de Vos W.M."/>
            <person name="Barrangou R."/>
            <person name="Klaenhammer T.R."/>
            <person name="Caufield P.W."/>
            <person name="Cui Y."/>
            <person name="Zhang H."/>
            <person name="O'Toole P.W."/>
        </authorList>
    </citation>
    <scope>NUCLEOTIDE SEQUENCE [LARGE SCALE GENOMIC DNA]</scope>
    <source>
        <strain evidence="21 22">DSM 20605</strain>
    </source>
</reference>
<evidence type="ECO:0000256" key="16">
    <source>
        <dbReference type="NCBIfam" id="TIGR00593"/>
    </source>
</evidence>
<dbReference type="InterPro" id="IPR002562">
    <property type="entry name" value="3'-5'_exonuclease_dom"/>
</dbReference>
<evidence type="ECO:0000256" key="6">
    <source>
        <dbReference type="ARBA" id="ARBA00022695"/>
    </source>
</evidence>
<dbReference type="Pfam" id="PF01367">
    <property type="entry name" value="5_3_exonuc"/>
    <property type="match status" value="1"/>
</dbReference>
<evidence type="ECO:0000256" key="15">
    <source>
        <dbReference type="ARBA" id="ARBA00049244"/>
    </source>
</evidence>
<dbReference type="GO" id="GO:0003677">
    <property type="term" value="F:DNA binding"/>
    <property type="evidence" value="ECO:0007669"/>
    <property type="project" value="UniProtKB-UniRule"/>
</dbReference>
<evidence type="ECO:0000256" key="9">
    <source>
        <dbReference type="ARBA" id="ARBA00022763"/>
    </source>
</evidence>
<evidence type="ECO:0000259" key="20">
    <source>
        <dbReference type="SMART" id="SM00482"/>
    </source>
</evidence>
<dbReference type="InterPro" id="IPR018320">
    <property type="entry name" value="DNA_polymerase_1"/>
</dbReference>
<dbReference type="InterPro" id="IPR036397">
    <property type="entry name" value="RNaseH_sf"/>
</dbReference>
<dbReference type="eggNOG" id="COG0258">
    <property type="taxonomic scope" value="Bacteria"/>
</dbReference>
<dbReference type="SUPFAM" id="SSF88723">
    <property type="entry name" value="PIN domain-like"/>
    <property type="match status" value="1"/>
</dbReference>
<proteinExistence type="inferred from homology"/>
<evidence type="ECO:0000256" key="13">
    <source>
        <dbReference type="ARBA" id="ARBA00023125"/>
    </source>
</evidence>
<dbReference type="SUPFAM" id="SSF56672">
    <property type="entry name" value="DNA/RNA polymerases"/>
    <property type="match status" value="1"/>
</dbReference>
<evidence type="ECO:0000256" key="3">
    <source>
        <dbReference type="ARBA" id="ARBA00012417"/>
    </source>
</evidence>
<evidence type="ECO:0000259" key="19">
    <source>
        <dbReference type="SMART" id="SM00475"/>
    </source>
</evidence>
<dbReference type="STRING" id="1133569.FD21_GL000068"/>
<organism evidence="21 22">
    <name type="scientific">Liquorilactobacillus vini DSM 20605</name>
    <dbReference type="NCBI Taxonomy" id="1133569"/>
    <lineage>
        <taxon>Bacteria</taxon>
        <taxon>Bacillati</taxon>
        <taxon>Bacillota</taxon>
        <taxon>Bacilli</taxon>
        <taxon>Lactobacillales</taxon>
        <taxon>Lactobacillaceae</taxon>
        <taxon>Liquorilactobacillus</taxon>
    </lineage>
</organism>
<evidence type="ECO:0000256" key="14">
    <source>
        <dbReference type="ARBA" id="ARBA00023204"/>
    </source>
</evidence>
<feature type="domain" description="3'-5' exonuclease" evidence="18">
    <location>
        <begin position="300"/>
        <end position="480"/>
    </location>
</feature>
<dbReference type="Pfam" id="PF00476">
    <property type="entry name" value="DNA_pol_A"/>
    <property type="match status" value="1"/>
</dbReference>
<keyword evidence="5 17" id="KW-0808">Transferase</keyword>
<dbReference type="Gene3D" id="3.40.50.1010">
    <property type="entry name" value="5'-nuclease"/>
    <property type="match status" value="1"/>
</dbReference>
<evidence type="ECO:0000256" key="5">
    <source>
        <dbReference type="ARBA" id="ARBA00022679"/>
    </source>
</evidence>
<dbReference type="InterPro" id="IPR001098">
    <property type="entry name" value="DNA-dir_DNA_pol_A_palm_dom"/>
</dbReference>
<dbReference type="Proteomes" id="UP000051576">
    <property type="component" value="Unassembled WGS sequence"/>
</dbReference>
<evidence type="ECO:0000259" key="18">
    <source>
        <dbReference type="SMART" id="SM00474"/>
    </source>
</evidence>
<dbReference type="AlphaFoldDB" id="A0A0R2CDD7"/>
<dbReference type="PROSITE" id="PS00447">
    <property type="entry name" value="DNA_POLYMERASE_A"/>
    <property type="match status" value="1"/>
</dbReference>
<dbReference type="eggNOG" id="COG0749">
    <property type="taxonomic scope" value="Bacteria"/>
</dbReference>
<evidence type="ECO:0000256" key="12">
    <source>
        <dbReference type="ARBA" id="ARBA00022932"/>
    </source>
</evidence>
<dbReference type="RefSeq" id="WP_010580091.1">
    <property type="nucleotide sequence ID" value="NZ_AHYZ01000060.1"/>
</dbReference>
<dbReference type="InterPro" id="IPR054690">
    <property type="entry name" value="DNA_polI_exonuclease"/>
</dbReference>
<protein>
    <recommendedName>
        <fullName evidence="4 16">DNA polymerase I</fullName>
        <ecNumber evidence="3 16">2.7.7.7</ecNumber>
    </recommendedName>
</protein>
<dbReference type="PANTHER" id="PTHR10133">
    <property type="entry name" value="DNA POLYMERASE I"/>
    <property type="match status" value="1"/>
</dbReference>
<keyword evidence="13 17" id="KW-0238">DNA-binding</keyword>
<evidence type="ECO:0000313" key="21">
    <source>
        <dbReference type="EMBL" id="KRM89773.1"/>
    </source>
</evidence>
<keyword evidence="22" id="KW-1185">Reference proteome</keyword>
<dbReference type="FunFam" id="3.40.50.1010:FF:000001">
    <property type="entry name" value="DNA polymerase I"/>
    <property type="match status" value="1"/>
</dbReference>
<comment type="caution">
    <text evidence="21">The sequence shown here is derived from an EMBL/GenBank/DDBJ whole genome shotgun (WGS) entry which is preliminary data.</text>
</comment>
<dbReference type="FunFam" id="1.10.150.20:FF:000002">
    <property type="entry name" value="DNA polymerase I"/>
    <property type="match status" value="1"/>
</dbReference>
<dbReference type="SUPFAM" id="SSF53098">
    <property type="entry name" value="Ribonuclease H-like"/>
    <property type="match status" value="1"/>
</dbReference>
<dbReference type="InterPro" id="IPR020045">
    <property type="entry name" value="DNA_polI_H3TH"/>
</dbReference>